<reference evidence="4 5" key="1">
    <citation type="submission" date="2015-01" db="EMBL/GenBank/DDBJ databases">
        <title>Genome of allotetraploid Gossypium barbadense reveals genomic plasticity and fiber elongation in cotton evolution.</title>
        <authorList>
            <person name="Chen X."/>
            <person name="Liu X."/>
            <person name="Zhao B."/>
            <person name="Zheng H."/>
            <person name="Hu Y."/>
            <person name="Lu G."/>
            <person name="Yang C."/>
            <person name="Chen J."/>
            <person name="Shan C."/>
            <person name="Zhang L."/>
            <person name="Zhou Y."/>
            <person name="Wang L."/>
            <person name="Guo W."/>
            <person name="Bai Y."/>
            <person name="Ruan J."/>
            <person name="Shangguan X."/>
            <person name="Mao Y."/>
            <person name="Jiang J."/>
            <person name="Zhu Y."/>
            <person name="Lei J."/>
            <person name="Kang H."/>
            <person name="Chen S."/>
            <person name="He X."/>
            <person name="Wang R."/>
            <person name="Wang Y."/>
            <person name="Chen J."/>
            <person name="Wang L."/>
            <person name="Yu S."/>
            <person name="Wang B."/>
            <person name="Wei J."/>
            <person name="Song S."/>
            <person name="Lu X."/>
            <person name="Gao Z."/>
            <person name="Gu W."/>
            <person name="Deng X."/>
            <person name="Ma D."/>
            <person name="Wang S."/>
            <person name="Liang W."/>
            <person name="Fang L."/>
            <person name="Cai C."/>
            <person name="Zhu X."/>
            <person name="Zhou B."/>
            <person name="Zhang Y."/>
            <person name="Chen Z."/>
            <person name="Xu S."/>
            <person name="Zhu R."/>
            <person name="Wang S."/>
            <person name="Zhang T."/>
            <person name="Zhao G."/>
        </authorList>
    </citation>
    <scope>NUCLEOTIDE SEQUENCE [LARGE SCALE GENOMIC DNA]</scope>
    <source>
        <strain evidence="5">cv. Xinhai21</strain>
        <tissue evidence="4">Leaf</tissue>
    </source>
</reference>
<name>A0A2P5W416_GOSBA</name>
<dbReference type="Proteomes" id="UP000239757">
    <property type="component" value="Unassembled WGS sequence"/>
</dbReference>
<dbReference type="EMBL" id="KZ669231">
    <property type="protein sequence ID" value="PPR85866.1"/>
    <property type="molecule type" value="Genomic_DNA"/>
</dbReference>
<evidence type="ECO:0000256" key="3">
    <source>
        <dbReference type="ARBA" id="ARBA00022679"/>
    </source>
</evidence>
<proteinExistence type="inferred from homology"/>
<dbReference type="CDD" id="cd03784">
    <property type="entry name" value="GT1_Gtf-like"/>
    <property type="match status" value="1"/>
</dbReference>
<dbReference type="SUPFAM" id="SSF53756">
    <property type="entry name" value="UDP-Glycosyltransferase/glycogen phosphorylase"/>
    <property type="match status" value="1"/>
</dbReference>
<dbReference type="OrthoDB" id="5835829at2759"/>
<protein>
    <recommendedName>
        <fullName evidence="6">UDP-glycosyltransferases domain-containing protein</fullName>
    </recommendedName>
</protein>
<dbReference type="Pfam" id="PF00201">
    <property type="entry name" value="UDPGT"/>
    <property type="match status" value="1"/>
</dbReference>
<evidence type="ECO:0000256" key="1">
    <source>
        <dbReference type="ARBA" id="ARBA00009995"/>
    </source>
</evidence>
<evidence type="ECO:0008006" key="6">
    <source>
        <dbReference type="Google" id="ProtNLM"/>
    </source>
</evidence>
<comment type="similarity">
    <text evidence="1">Belongs to the UDP-glycosyltransferase family.</text>
</comment>
<accession>A0A2P5W416</accession>
<dbReference type="GO" id="GO:0080043">
    <property type="term" value="F:quercetin 3-O-glucosyltransferase activity"/>
    <property type="evidence" value="ECO:0007669"/>
    <property type="project" value="TreeGrafter"/>
</dbReference>
<sequence>MANGTHGLVLSFPGQGLKTSLITTVFISKSIYSDHPMASTSFRTISDGFDECGFAQAKSLDIYLSIFKSVGSQSLASLIKELGDSGIPVHAVIYDEFMAWQLGLRAAVFLTQSCAVNSIHYHVSRGLLKVPVEGSSLPSLIYHHGSWFDTIINRFSNIDKKVARITMWVVDWMSKIWKLGTIGPTIPSMYLDKRLKHNKDYGLQLFHPNTSACIRWINTKPNGTNAYFLWVVREPEEPKLPDNFRHMTREKGLIVRWCPQLEVLKHGSVGCFVSHCGYNSVLKALGLGVPMMHVEDVWGIGVRALVDEKGIARREVIKQCINEVIMGGERGNEIKKNSVKWKNLAIKTVDYGGSSDKYIDEFVAKITS</sequence>
<evidence type="ECO:0000313" key="5">
    <source>
        <dbReference type="Proteomes" id="UP000239757"/>
    </source>
</evidence>
<evidence type="ECO:0000256" key="2">
    <source>
        <dbReference type="ARBA" id="ARBA00022676"/>
    </source>
</evidence>
<evidence type="ECO:0000313" key="4">
    <source>
        <dbReference type="EMBL" id="PPR85866.1"/>
    </source>
</evidence>
<dbReference type="PANTHER" id="PTHR11926:SF1553">
    <property type="entry name" value="GLYCOSYLTRANSFERASE"/>
    <property type="match status" value="1"/>
</dbReference>
<dbReference type="AlphaFoldDB" id="A0A2P5W416"/>
<dbReference type="InterPro" id="IPR002213">
    <property type="entry name" value="UDP_glucos_trans"/>
</dbReference>
<organism evidence="4 5">
    <name type="scientific">Gossypium barbadense</name>
    <name type="common">Sea Island cotton</name>
    <name type="synonym">Hibiscus barbadensis</name>
    <dbReference type="NCBI Taxonomy" id="3634"/>
    <lineage>
        <taxon>Eukaryota</taxon>
        <taxon>Viridiplantae</taxon>
        <taxon>Streptophyta</taxon>
        <taxon>Embryophyta</taxon>
        <taxon>Tracheophyta</taxon>
        <taxon>Spermatophyta</taxon>
        <taxon>Magnoliopsida</taxon>
        <taxon>eudicotyledons</taxon>
        <taxon>Gunneridae</taxon>
        <taxon>Pentapetalae</taxon>
        <taxon>rosids</taxon>
        <taxon>malvids</taxon>
        <taxon>Malvales</taxon>
        <taxon>Malvaceae</taxon>
        <taxon>Malvoideae</taxon>
        <taxon>Gossypium</taxon>
    </lineage>
</organism>
<keyword evidence="2" id="KW-0328">Glycosyltransferase</keyword>
<dbReference type="Gene3D" id="3.40.50.2000">
    <property type="entry name" value="Glycogen Phosphorylase B"/>
    <property type="match status" value="3"/>
</dbReference>
<dbReference type="GO" id="GO:0080044">
    <property type="term" value="F:quercetin 7-O-glucosyltransferase activity"/>
    <property type="evidence" value="ECO:0007669"/>
    <property type="project" value="TreeGrafter"/>
</dbReference>
<dbReference type="PANTHER" id="PTHR11926">
    <property type="entry name" value="GLUCOSYL/GLUCURONOSYL TRANSFERASES"/>
    <property type="match status" value="1"/>
</dbReference>
<keyword evidence="3" id="KW-0808">Transferase</keyword>
<gene>
    <name evidence="4" type="ORF">GOBAR_AA34824</name>
</gene>